<name>A0ABT5IT98_9NEIS</name>
<evidence type="ECO:0000256" key="2">
    <source>
        <dbReference type="ARBA" id="ARBA00022670"/>
    </source>
</evidence>
<dbReference type="InterPro" id="IPR045090">
    <property type="entry name" value="Pept_M3A_M3B"/>
</dbReference>
<keyword evidence="6 7" id="KW-0482">Metalloprotease</keyword>
<keyword evidence="5 7" id="KW-0862">Zinc</keyword>
<dbReference type="EMBL" id="JAQQLF010000001">
    <property type="protein sequence ID" value="MDC7715800.1"/>
    <property type="molecule type" value="Genomic_DNA"/>
</dbReference>
<dbReference type="PANTHER" id="PTHR43660">
    <property type="entry name" value="DIPEPTIDYL CARBOXYPEPTIDASE"/>
    <property type="match status" value="1"/>
</dbReference>
<feature type="domain" description="Peptidase M3A/M3B catalytic" evidence="8">
    <location>
        <begin position="226"/>
        <end position="673"/>
    </location>
</feature>
<dbReference type="InterPro" id="IPR024077">
    <property type="entry name" value="Neurolysin/TOP_dom2"/>
</dbReference>
<gene>
    <name evidence="9" type="ORF">PQU95_01010</name>
</gene>
<keyword evidence="2 7" id="KW-0645">Protease</keyword>
<dbReference type="Gene3D" id="1.10.1370.10">
    <property type="entry name" value="Neurolysin, domain 3"/>
    <property type="match status" value="1"/>
</dbReference>
<sequence>MSTNPLLANWDTPHQFPPFDQIDAAHFVPAFEALFAAHQAELDTIAANPAAPDFANTVAALAQSGLLLERASLLLDNLSASVGSDALQAVERDMAPRLAAHHSSVYLNAALFARLDAVYRERAALGLDEEQQRLLARLHRNFVRAGARLDGAARSRFAAIVSRLAELQTAFSQNVLADEGEYVLPLGEQDIDGLPGYVLDAARNAATERGLDGYALTLSRSAVIGFLTYSTRRDLREQLWRAWTSRGENPARVNAPLAREILALRTEKAALLGYASYADYALEDRMAGKPQAVYDLLAQVWEPAKQRFAAEKVMLQQEAARQGLPQDIQPWDWWLLAEKVRVARYALDDAQIKPYFSLPRMQAAMFDVAGRLFGLQFAPRDDLPRYHPDVRVWEVRRDDTVVGLFIGDNYARHGKRGGAWMHLFQQQSGKGTDRVLPIVINNNNFAKAGSGPTLLSFDDVRTLFHEFGHALHGLLSDVQYRLLSGPNTPQDYVELPSQLLENWALVPEVLAEHARHVDSGEPIPPALVAAIKAASTFNQGFETVRYSASTLIDLALHQRSDADGVDILAFEAAERTRLGVPPEAGMNHRLPHFGHVFSDDYYAAGYYVYMWAEVLEAEAFAAFEEAGNPFDAALAAKLQRYIYSAGDAREQRAAFRAFRGHDPQAAPMLEKRGLLAV</sequence>
<evidence type="ECO:0000256" key="5">
    <source>
        <dbReference type="ARBA" id="ARBA00022833"/>
    </source>
</evidence>
<evidence type="ECO:0000313" key="9">
    <source>
        <dbReference type="EMBL" id="MDC7715800.1"/>
    </source>
</evidence>
<protein>
    <submittedName>
        <fullName evidence="9">M3 family metallopeptidase</fullName>
    </submittedName>
</protein>
<comment type="cofactor">
    <cofactor evidence="7">
        <name>Zn(2+)</name>
        <dbReference type="ChEBI" id="CHEBI:29105"/>
    </cofactor>
    <text evidence="7">Binds 1 zinc ion.</text>
</comment>
<keyword evidence="3 7" id="KW-0479">Metal-binding</keyword>
<evidence type="ECO:0000313" key="10">
    <source>
        <dbReference type="Proteomes" id="UP001219956"/>
    </source>
</evidence>
<dbReference type="RefSeq" id="WP_272750282.1">
    <property type="nucleotide sequence ID" value="NZ_JAQQLF010000001.1"/>
</dbReference>
<organism evidence="9 10">
    <name type="scientific">Vogesella aquatica</name>
    <dbReference type="NCBI Taxonomy" id="2984206"/>
    <lineage>
        <taxon>Bacteria</taxon>
        <taxon>Pseudomonadati</taxon>
        <taxon>Pseudomonadota</taxon>
        <taxon>Betaproteobacteria</taxon>
        <taxon>Neisseriales</taxon>
        <taxon>Chromobacteriaceae</taxon>
        <taxon>Vogesella</taxon>
    </lineage>
</organism>
<evidence type="ECO:0000259" key="8">
    <source>
        <dbReference type="Pfam" id="PF01432"/>
    </source>
</evidence>
<evidence type="ECO:0000256" key="1">
    <source>
        <dbReference type="ARBA" id="ARBA00006040"/>
    </source>
</evidence>
<dbReference type="SUPFAM" id="SSF55486">
    <property type="entry name" value="Metalloproteases ('zincins'), catalytic domain"/>
    <property type="match status" value="1"/>
</dbReference>
<reference evidence="9 10" key="1">
    <citation type="submission" date="2023-01" db="EMBL/GenBank/DDBJ databases">
        <title>Novel species of the genus Vogesella isolated from rivers.</title>
        <authorList>
            <person name="Lu H."/>
        </authorList>
    </citation>
    <scope>NUCLEOTIDE SEQUENCE [LARGE SCALE GENOMIC DNA]</scope>
    <source>
        <strain evidence="9 10">DC21W</strain>
    </source>
</reference>
<dbReference type="CDD" id="cd06456">
    <property type="entry name" value="M3A_DCP"/>
    <property type="match status" value="1"/>
</dbReference>
<comment type="similarity">
    <text evidence="1 7">Belongs to the peptidase M3 family.</text>
</comment>
<dbReference type="InterPro" id="IPR024079">
    <property type="entry name" value="MetalloPept_cat_dom_sf"/>
</dbReference>
<dbReference type="Gene3D" id="3.40.390.10">
    <property type="entry name" value="Collagenase (Catalytic Domain)"/>
    <property type="match status" value="1"/>
</dbReference>
<keyword evidence="10" id="KW-1185">Reference proteome</keyword>
<dbReference type="InterPro" id="IPR001567">
    <property type="entry name" value="Pept_M3A_M3B_dom"/>
</dbReference>
<dbReference type="Pfam" id="PF01432">
    <property type="entry name" value="Peptidase_M3"/>
    <property type="match status" value="1"/>
</dbReference>
<dbReference type="InterPro" id="IPR034005">
    <property type="entry name" value="M3A_DCP"/>
</dbReference>
<evidence type="ECO:0000256" key="6">
    <source>
        <dbReference type="ARBA" id="ARBA00023049"/>
    </source>
</evidence>
<keyword evidence="4 7" id="KW-0378">Hydrolase</keyword>
<proteinExistence type="inferred from homology"/>
<evidence type="ECO:0000256" key="4">
    <source>
        <dbReference type="ARBA" id="ARBA00022801"/>
    </source>
</evidence>
<dbReference type="Proteomes" id="UP001219956">
    <property type="component" value="Unassembled WGS sequence"/>
</dbReference>
<comment type="caution">
    <text evidence="9">The sequence shown here is derived from an EMBL/GenBank/DDBJ whole genome shotgun (WGS) entry which is preliminary data.</text>
</comment>
<evidence type="ECO:0000256" key="3">
    <source>
        <dbReference type="ARBA" id="ARBA00022723"/>
    </source>
</evidence>
<evidence type="ECO:0000256" key="7">
    <source>
        <dbReference type="RuleBase" id="RU003435"/>
    </source>
</evidence>
<dbReference type="Gene3D" id="1.10.1370.40">
    <property type="match status" value="1"/>
</dbReference>
<dbReference type="PANTHER" id="PTHR43660:SF1">
    <property type="entry name" value="DIPEPTIDYL CARBOXYPEPTIDASE"/>
    <property type="match status" value="1"/>
</dbReference>
<accession>A0ABT5IT98</accession>